<gene>
    <name evidence="1" type="ORF">TrRE_jg8330</name>
</gene>
<reference evidence="1" key="1">
    <citation type="submission" date="2022-07" db="EMBL/GenBank/DDBJ databases">
        <title>Genome analysis of Parmales, a sister group of diatoms, reveals the evolutionary specialization of diatoms from phago-mixotrophs to photoautotrophs.</title>
        <authorList>
            <person name="Ban H."/>
            <person name="Sato S."/>
            <person name="Yoshikawa S."/>
            <person name="Kazumasa Y."/>
            <person name="Nakamura Y."/>
            <person name="Ichinomiya M."/>
            <person name="Saitoh K."/>
            <person name="Sato N."/>
            <person name="Blanc-Mathieu R."/>
            <person name="Endo H."/>
            <person name="Kuwata A."/>
            <person name="Ogata H."/>
        </authorList>
    </citation>
    <scope>NUCLEOTIDE SEQUENCE</scope>
</reference>
<evidence type="ECO:0000313" key="1">
    <source>
        <dbReference type="EMBL" id="GMH73927.1"/>
    </source>
</evidence>
<protein>
    <submittedName>
        <fullName evidence="1">Uncharacterized protein</fullName>
    </submittedName>
</protein>
<accession>A0A9W7AR06</accession>
<comment type="caution">
    <text evidence="1">The sequence shown here is derived from an EMBL/GenBank/DDBJ whole genome shotgun (WGS) entry which is preliminary data.</text>
</comment>
<sequence>MICLHPRRRVCTIDNTPTVGLIVELIVELIVVDFIVVDFIVVDFIVVELIVVDFIEDPIVDTIPIADTIT</sequence>
<proteinExistence type="predicted"/>
<organism evidence="1 2">
    <name type="scientific">Triparma retinervis</name>
    <dbReference type="NCBI Taxonomy" id="2557542"/>
    <lineage>
        <taxon>Eukaryota</taxon>
        <taxon>Sar</taxon>
        <taxon>Stramenopiles</taxon>
        <taxon>Ochrophyta</taxon>
        <taxon>Bolidophyceae</taxon>
        <taxon>Parmales</taxon>
        <taxon>Triparmaceae</taxon>
        <taxon>Triparma</taxon>
    </lineage>
</organism>
<dbReference type="AlphaFoldDB" id="A0A9W7AR06"/>
<name>A0A9W7AR06_9STRA</name>
<evidence type="ECO:0000313" key="2">
    <source>
        <dbReference type="Proteomes" id="UP001165082"/>
    </source>
</evidence>
<keyword evidence="2" id="KW-1185">Reference proteome</keyword>
<dbReference type="Proteomes" id="UP001165082">
    <property type="component" value="Unassembled WGS sequence"/>
</dbReference>
<dbReference type="EMBL" id="BRXZ01002965">
    <property type="protein sequence ID" value="GMH73927.1"/>
    <property type="molecule type" value="Genomic_DNA"/>
</dbReference>